<dbReference type="InterPro" id="IPR000792">
    <property type="entry name" value="Tscrpt_reg_LuxR_C"/>
</dbReference>
<keyword evidence="3" id="KW-0804">Transcription</keyword>
<dbReference type="PRINTS" id="PR00038">
    <property type="entry name" value="HTHLUXR"/>
</dbReference>
<dbReference type="InterPro" id="IPR016032">
    <property type="entry name" value="Sig_transdc_resp-reg_C-effctor"/>
</dbReference>
<evidence type="ECO:0000256" key="2">
    <source>
        <dbReference type="ARBA" id="ARBA00023125"/>
    </source>
</evidence>
<proteinExistence type="predicted"/>
<dbReference type="CDD" id="cd06170">
    <property type="entry name" value="LuxR_C_like"/>
    <property type="match status" value="1"/>
</dbReference>
<dbReference type="PROSITE" id="PS50043">
    <property type="entry name" value="HTH_LUXR_2"/>
    <property type="match status" value="1"/>
</dbReference>
<dbReference type="Pfam" id="PF13185">
    <property type="entry name" value="GAF_2"/>
    <property type="match status" value="1"/>
</dbReference>
<keyword evidence="1" id="KW-0805">Transcription regulation</keyword>
<evidence type="ECO:0000259" key="4">
    <source>
        <dbReference type="PROSITE" id="PS50043"/>
    </source>
</evidence>
<name>A0A2W1J6X5_9CYAN</name>
<dbReference type="OrthoDB" id="447151at2"/>
<dbReference type="SUPFAM" id="SSF46894">
    <property type="entry name" value="C-terminal effector domain of the bipartite response regulators"/>
    <property type="match status" value="1"/>
</dbReference>
<keyword evidence="2" id="KW-0238">DNA-binding</keyword>
<evidence type="ECO:0000313" key="5">
    <source>
        <dbReference type="EMBL" id="PZD70300.1"/>
    </source>
</evidence>
<organism evidence="5 6">
    <name type="scientific">Acaryochloris thomasi RCC1774</name>
    <dbReference type="NCBI Taxonomy" id="1764569"/>
    <lineage>
        <taxon>Bacteria</taxon>
        <taxon>Bacillati</taxon>
        <taxon>Cyanobacteriota</taxon>
        <taxon>Cyanophyceae</taxon>
        <taxon>Acaryochloridales</taxon>
        <taxon>Acaryochloridaceae</taxon>
        <taxon>Acaryochloris</taxon>
        <taxon>Acaryochloris thomasi</taxon>
    </lineage>
</organism>
<dbReference type="InterPro" id="IPR003018">
    <property type="entry name" value="GAF"/>
</dbReference>
<dbReference type="Pfam" id="PF00196">
    <property type="entry name" value="GerE"/>
    <property type="match status" value="1"/>
</dbReference>
<dbReference type="PANTHER" id="PTHR44688">
    <property type="entry name" value="DNA-BINDING TRANSCRIPTIONAL ACTIVATOR DEVR_DOSR"/>
    <property type="match status" value="1"/>
</dbReference>
<reference evidence="5 6" key="1">
    <citation type="journal article" date="2018" name="Sci. Rep.">
        <title>A novel species of the marine cyanobacterium Acaryochloris with a unique pigment content and lifestyle.</title>
        <authorList>
            <person name="Partensky F."/>
            <person name="Six C."/>
            <person name="Ratin M."/>
            <person name="Garczarek L."/>
            <person name="Vaulot D."/>
            <person name="Probert I."/>
            <person name="Calteau A."/>
            <person name="Gourvil P."/>
            <person name="Marie D."/>
            <person name="Grebert T."/>
            <person name="Bouchier C."/>
            <person name="Le Panse S."/>
            <person name="Gachenot M."/>
            <person name="Rodriguez F."/>
            <person name="Garrido J.L."/>
        </authorList>
    </citation>
    <scope>NUCLEOTIDE SEQUENCE [LARGE SCALE GENOMIC DNA]</scope>
    <source>
        <strain evidence="5 6">RCC1774</strain>
    </source>
</reference>
<dbReference type="SMART" id="SM00065">
    <property type="entry name" value="GAF"/>
    <property type="match status" value="1"/>
</dbReference>
<sequence length="471" mass="51911">MLNNTMLVWDLEQANKISQQFSTSLDTEKIARFATQGIVEQFDCAFARIWLVEPDRNRLKLVASSGLYTRIDGSYSRIPMGAFKIGRIAQNRVSLLSNNLADESWVRDPDWAIANNLKGFAGYPLANADRVIGVLAVFSHRPMEAEFLKILSSLCTTLTVALDLASLHQQKVQTLDTQQTKNTLVDFSLSDNLAYIMGQTTLTVLGTERRLELSQSQVFLKAAEILKALDCTYCRLTYGSESIVLDAIASASIPAQEQAEWERSTFGHLSLVASCFGGVLKINTENSIKAIQFSLTFASSISRSGLSLRIQCASPLLQMGFTQLAYSAGLIVCNHDDQRIPLLTDQASLAESCDNDRVLWVDHSAAAPHQAKAHVSLSITPDQLQEAVENVTRGETWGLSGDASGKQTLSNREQEVIALLVQGFRDRDVAEKLYISDSTVKFHINNIVAKLEAKTRLQALYNLMLSNGVNI</sequence>
<comment type="caution">
    <text evidence="5">The sequence shown here is derived from an EMBL/GenBank/DDBJ whole genome shotgun (WGS) entry which is preliminary data.</text>
</comment>
<dbReference type="Proteomes" id="UP000248857">
    <property type="component" value="Unassembled WGS sequence"/>
</dbReference>
<dbReference type="InterPro" id="IPR036388">
    <property type="entry name" value="WH-like_DNA-bd_sf"/>
</dbReference>
<dbReference type="GO" id="GO:0006355">
    <property type="term" value="P:regulation of DNA-templated transcription"/>
    <property type="evidence" value="ECO:0007669"/>
    <property type="project" value="InterPro"/>
</dbReference>
<evidence type="ECO:0000256" key="1">
    <source>
        <dbReference type="ARBA" id="ARBA00023015"/>
    </source>
</evidence>
<feature type="domain" description="HTH luxR-type" evidence="4">
    <location>
        <begin position="402"/>
        <end position="468"/>
    </location>
</feature>
<evidence type="ECO:0000313" key="6">
    <source>
        <dbReference type="Proteomes" id="UP000248857"/>
    </source>
</evidence>
<dbReference type="Gene3D" id="3.30.450.40">
    <property type="match status" value="1"/>
</dbReference>
<accession>A0A2W1J6X5</accession>
<dbReference type="RefSeq" id="WP_110989143.1">
    <property type="nucleotide sequence ID" value="NZ_CAWNWM010000044.1"/>
</dbReference>
<gene>
    <name evidence="5" type="primary">gerE_1</name>
    <name evidence="5" type="ORF">C1752_14310</name>
</gene>
<dbReference type="EMBL" id="PQWO01000044">
    <property type="protein sequence ID" value="PZD70300.1"/>
    <property type="molecule type" value="Genomic_DNA"/>
</dbReference>
<dbReference type="GO" id="GO:0003677">
    <property type="term" value="F:DNA binding"/>
    <property type="evidence" value="ECO:0007669"/>
    <property type="project" value="UniProtKB-KW"/>
</dbReference>
<evidence type="ECO:0000256" key="3">
    <source>
        <dbReference type="ARBA" id="ARBA00023163"/>
    </source>
</evidence>
<dbReference type="Gene3D" id="1.10.10.10">
    <property type="entry name" value="Winged helix-like DNA-binding domain superfamily/Winged helix DNA-binding domain"/>
    <property type="match status" value="1"/>
</dbReference>
<dbReference type="SUPFAM" id="SSF55781">
    <property type="entry name" value="GAF domain-like"/>
    <property type="match status" value="1"/>
</dbReference>
<dbReference type="PANTHER" id="PTHR44688:SF25">
    <property type="entry name" value="HTH LUXR-TYPE DOMAIN-CONTAINING PROTEIN"/>
    <property type="match status" value="1"/>
</dbReference>
<keyword evidence="6" id="KW-1185">Reference proteome</keyword>
<protein>
    <submittedName>
        <fullName evidence="5">Spore germination protein GerE</fullName>
    </submittedName>
</protein>
<dbReference type="AlphaFoldDB" id="A0A2W1J6X5"/>
<dbReference type="SMART" id="SM00421">
    <property type="entry name" value="HTH_LUXR"/>
    <property type="match status" value="1"/>
</dbReference>
<dbReference type="InterPro" id="IPR029016">
    <property type="entry name" value="GAF-like_dom_sf"/>
</dbReference>